<proteinExistence type="predicted"/>
<sequence length="284" mass="31282">MATMLNRGRTAVGRFHRIHPEFQGKGIGSMLSSALGEAILNHPSIQEIMYVKLLTGPKICPCPYGDYTIAITKPRVSYNAIDHSGVEAVSSALEKYDVNTLRWLNDDEAKYALTSPHVGRRLFPDDVILVDLMPYRRAADVHAIVVDNENPYVLADDGYASLSFGTAFPLADDFRVRYKIDVYARDAAAARSHVARHARLAAAIFDGKSVAFVVCADARLRDVRADVFRAVGEAGLQESDVGRGGGQYQLIAAVDARDFAESIKRDAQSNPVTWQWEPGALRMR</sequence>
<name>A0ABM1ESP1_PRICU</name>
<evidence type="ECO:0000259" key="1">
    <source>
        <dbReference type="Pfam" id="PF24066"/>
    </source>
</evidence>
<gene>
    <name evidence="3" type="primary">LOC106815280</name>
</gene>
<dbReference type="InterPro" id="IPR056483">
    <property type="entry name" value="Hisat_C"/>
</dbReference>
<evidence type="ECO:0000313" key="3">
    <source>
        <dbReference type="RefSeq" id="XP_014675212.1"/>
    </source>
</evidence>
<protein>
    <submittedName>
        <fullName evidence="3">Uncharacterized protein LOC106815280</fullName>
    </submittedName>
</protein>
<reference evidence="3" key="1">
    <citation type="submission" date="2025-08" db="UniProtKB">
        <authorList>
            <consortium name="RefSeq"/>
        </authorList>
    </citation>
    <scope>IDENTIFICATION</scope>
</reference>
<dbReference type="Proteomes" id="UP000695022">
    <property type="component" value="Unplaced"/>
</dbReference>
<feature type="domain" description="Histidine N-acetyltransferase C-terminal" evidence="1">
    <location>
        <begin position="101"/>
        <end position="210"/>
    </location>
</feature>
<dbReference type="Pfam" id="PF24066">
    <property type="entry name" value="Hisat_C"/>
    <property type="match status" value="1"/>
</dbReference>
<dbReference type="GeneID" id="106815280"/>
<evidence type="ECO:0000313" key="2">
    <source>
        <dbReference type="Proteomes" id="UP000695022"/>
    </source>
</evidence>
<organism evidence="2 3">
    <name type="scientific">Priapulus caudatus</name>
    <name type="common">Priapulid worm</name>
    <dbReference type="NCBI Taxonomy" id="37621"/>
    <lineage>
        <taxon>Eukaryota</taxon>
        <taxon>Metazoa</taxon>
        <taxon>Ecdysozoa</taxon>
        <taxon>Scalidophora</taxon>
        <taxon>Priapulida</taxon>
        <taxon>Priapulimorpha</taxon>
        <taxon>Priapulimorphida</taxon>
        <taxon>Priapulidae</taxon>
        <taxon>Priapulus</taxon>
    </lineage>
</organism>
<accession>A0ABM1ESP1</accession>
<keyword evidence="2" id="KW-1185">Reference proteome</keyword>
<dbReference type="RefSeq" id="XP_014675212.1">
    <property type="nucleotide sequence ID" value="XM_014819726.1"/>
</dbReference>
<dbReference type="PANTHER" id="PTHR47403:SF6">
    <property type="entry name" value="N-ACETYLTRANSFERASE DOMAIN-CONTAINING PROTEIN"/>
    <property type="match status" value="1"/>
</dbReference>
<dbReference type="PANTHER" id="PTHR47403">
    <property type="entry name" value="LOC100145250 PROTEIN"/>
    <property type="match status" value="1"/>
</dbReference>